<evidence type="ECO:0000313" key="1">
    <source>
        <dbReference type="EMBL" id="KAI3749794.1"/>
    </source>
</evidence>
<organism evidence="1 2">
    <name type="scientific">Cichorium intybus</name>
    <name type="common">Chicory</name>
    <dbReference type="NCBI Taxonomy" id="13427"/>
    <lineage>
        <taxon>Eukaryota</taxon>
        <taxon>Viridiplantae</taxon>
        <taxon>Streptophyta</taxon>
        <taxon>Embryophyta</taxon>
        <taxon>Tracheophyta</taxon>
        <taxon>Spermatophyta</taxon>
        <taxon>Magnoliopsida</taxon>
        <taxon>eudicotyledons</taxon>
        <taxon>Gunneridae</taxon>
        <taxon>Pentapetalae</taxon>
        <taxon>asterids</taxon>
        <taxon>campanulids</taxon>
        <taxon>Asterales</taxon>
        <taxon>Asteraceae</taxon>
        <taxon>Cichorioideae</taxon>
        <taxon>Cichorieae</taxon>
        <taxon>Cichoriinae</taxon>
        <taxon>Cichorium</taxon>
    </lineage>
</organism>
<reference evidence="2" key="1">
    <citation type="journal article" date="2022" name="Mol. Ecol. Resour.">
        <title>The genomes of chicory, endive, great burdock and yacon provide insights into Asteraceae palaeo-polyploidization history and plant inulin production.</title>
        <authorList>
            <person name="Fan W."/>
            <person name="Wang S."/>
            <person name="Wang H."/>
            <person name="Wang A."/>
            <person name="Jiang F."/>
            <person name="Liu H."/>
            <person name="Zhao H."/>
            <person name="Xu D."/>
            <person name="Zhang Y."/>
        </authorList>
    </citation>
    <scope>NUCLEOTIDE SEQUENCE [LARGE SCALE GENOMIC DNA]</scope>
    <source>
        <strain evidence="2">cv. Punajuju</strain>
    </source>
</reference>
<reference evidence="1 2" key="2">
    <citation type="journal article" date="2022" name="Mol. Ecol. Resour.">
        <title>The genomes of chicory, endive, great burdock and yacon provide insights into Asteraceae paleo-polyploidization history and plant inulin production.</title>
        <authorList>
            <person name="Fan W."/>
            <person name="Wang S."/>
            <person name="Wang H."/>
            <person name="Wang A."/>
            <person name="Jiang F."/>
            <person name="Liu H."/>
            <person name="Zhao H."/>
            <person name="Xu D."/>
            <person name="Zhang Y."/>
        </authorList>
    </citation>
    <scope>NUCLEOTIDE SEQUENCE [LARGE SCALE GENOMIC DNA]</scope>
    <source>
        <strain evidence="2">cv. Punajuju</strain>
        <tissue evidence="1">Leaves</tissue>
    </source>
</reference>
<protein>
    <submittedName>
        <fullName evidence="1">Uncharacterized protein</fullName>
    </submittedName>
</protein>
<evidence type="ECO:0000313" key="2">
    <source>
        <dbReference type="Proteomes" id="UP001055811"/>
    </source>
</evidence>
<proteinExistence type="predicted"/>
<dbReference type="Proteomes" id="UP001055811">
    <property type="component" value="Linkage Group LG04"/>
</dbReference>
<name>A0ACB9DT15_CICIN</name>
<dbReference type="EMBL" id="CM042012">
    <property type="protein sequence ID" value="KAI3749794.1"/>
    <property type="molecule type" value="Genomic_DNA"/>
</dbReference>
<accession>A0ACB9DT15</accession>
<keyword evidence="2" id="KW-1185">Reference proteome</keyword>
<comment type="caution">
    <text evidence="1">The sequence shown here is derived from an EMBL/GenBank/DDBJ whole genome shotgun (WGS) entry which is preliminary data.</text>
</comment>
<gene>
    <name evidence="1" type="ORF">L2E82_20410</name>
</gene>
<sequence>MMSDVVEKRATLKLSKSIFLKHQLLVLASFDIVARRLFIRRQWRYFRFPFLFDLLLALLLNFYTNSNNFASIFFRSGLV</sequence>